<dbReference type="FunFam" id="2.40.70.10:FF:000115">
    <property type="entry name" value="Lysosomal aspartic protease"/>
    <property type="match status" value="1"/>
</dbReference>
<keyword evidence="6 11" id="KW-0064">Aspartyl protease</keyword>
<evidence type="ECO:0000256" key="7">
    <source>
        <dbReference type="ARBA" id="ARBA00022801"/>
    </source>
</evidence>
<dbReference type="InterPro" id="IPR001461">
    <property type="entry name" value="Aspartic_peptidase_A1"/>
</dbReference>
<feature type="domain" description="Peptidase A1" evidence="12">
    <location>
        <begin position="75"/>
        <end position="381"/>
    </location>
</feature>
<keyword evidence="8" id="KW-0865">Zymogen</keyword>
<dbReference type="GO" id="GO:0006508">
    <property type="term" value="P:proteolysis"/>
    <property type="evidence" value="ECO:0007669"/>
    <property type="project" value="UniProtKB-KW"/>
</dbReference>
<comment type="catalytic activity">
    <reaction evidence="1">
        <text>Hydrolysis of proteins with broad specificity similar to that of pepsin A, preferring hydrophobic residues at P1 and P1'. Clots milk and activates trypsinogen. Does not cleave 4-Gln-|-His-5, but does cleave 10-His-|-Leu-11 and 12-Val-|-Glu-13 in B chain of insulin.</text>
        <dbReference type="EC" id="3.4.23.21"/>
    </reaction>
</comment>
<evidence type="ECO:0000256" key="8">
    <source>
        <dbReference type="ARBA" id="ARBA00023145"/>
    </source>
</evidence>
<dbReference type="EC" id="3.4.23.21" evidence="3"/>
<dbReference type="PANTHER" id="PTHR47966">
    <property type="entry name" value="BETA-SITE APP-CLEAVING ENZYME, ISOFORM A-RELATED"/>
    <property type="match status" value="1"/>
</dbReference>
<keyword evidence="7 11" id="KW-0378">Hydrolase</keyword>
<protein>
    <recommendedName>
        <fullName evidence="3">rhizopuspepsin</fullName>
        <ecNumber evidence="3">3.4.23.21</ecNumber>
    </recommendedName>
</protein>
<dbReference type="SUPFAM" id="SSF50630">
    <property type="entry name" value="Acid proteases"/>
    <property type="match status" value="1"/>
</dbReference>
<keyword evidence="4 11" id="KW-0645">Protease</keyword>
<dbReference type="GO" id="GO:0004190">
    <property type="term" value="F:aspartic-type endopeptidase activity"/>
    <property type="evidence" value="ECO:0007669"/>
    <property type="project" value="UniProtKB-KW"/>
</dbReference>
<evidence type="ECO:0000256" key="5">
    <source>
        <dbReference type="ARBA" id="ARBA00022729"/>
    </source>
</evidence>
<dbReference type="InterPro" id="IPR033121">
    <property type="entry name" value="PEPTIDASE_A1"/>
</dbReference>
<dbReference type="EMBL" id="JAAAIP010000001">
    <property type="protein sequence ID" value="KAG0330536.1"/>
    <property type="molecule type" value="Genomic_DNA"/>
</dbReference>
<dbReference type="PRINTS" id="PR00792">
    <property type="entry name" value="PEPSIN"/>
</dbReference>
<keyword evidence="14" id="KW-1185">Reference proteome</keyword>
<feature type="disulfide bond" evidence="10">
    <location>
        <begin position="308"/>
        <end position="345"/>
    </location>
</feature>
<keyword evidence="9 10" id="KW-1015">Disulfide bond</keyword>
<name>A0A9P6RV88_9FUNG</name>
<evidence type="ECO:0000256" key="9">
    <source>
        <dbReference type="ARBA" id="ARBA00023157"/>
    </source>
</evidence>
<dbReference type="PANTHER" id="PTHR47966:SF1">
    <property type="entry name" value="ASPARTYL PROTEINASE"/>
    <property type="match status" value="1"/>
</dbReference>
<dbReference type="InterPro" id="IPR021109">
    <property type="entry name" value="Peptidase_aspartic_dom_sf"/>
</dbReference>
<dbReference type="Proteomes" id="UP000738325">
    <property type="component" value="Unassembled WGS sequence"/>
</dbReference>
<dbReference type="PROSITE" id="PS51767">
    <property type="entry name" value="PEPTIDASE_A1"/>
    <property type="match status" value="1"/>
</dbReference>
<evidence type="ECO:0000256" key="11">
    <source>
        <dbReference type="RuleBase" id="RU000454"/>
    </source>
</evidence>
<evidence type="ECO:0000256" key="3">
    <source>
        <dbReference type="ARBA" id="ARBA00013205"/>
    </source>
</evidence>
<evidence type="ECO:0000256" key="2">
    <source>
        <dbReference type="ARBA" id="ARBA00007447"/>
    </source>
</evidence>
<sequence>MAIAAVALTDAAPINRRPSPSPTGHSVSLTRNDNYRHNTHAQIVKLNRRYPNLRVLATATSGNVSLTNVKPDIEYFGTVLVGTPPQKVKLGSSDIWFPSKACTSAACKNHVQFDSTKSTTFQKDGRPWNIAYGDGSTASGILGTDVVNVGGVAVKQTIGLATQESAAFGQSPSDGLFGLGFNTIESVSGVKTFMDKAIAGGVLAQPVISVFLPSVRRNGGVGGEYLFGAIDNTKFTGNLTYAAVTRKGYWQIAITDVGFNNQSLGQASEGIIDTGTTLVIVGDAAAAAIHSNIQGAVNDPQNGWLVPCAAQNSTDNVSFAMGGGNFNIPVADLAFEDLGDGSGNCFSGVQGGQNDLWILGDVFIKNNYCVFDQGKSQVGIAPLNY</sequence>
<feature type="disulfide bond" evidence="10">
    <location>
        <begin position="102"/>
        <end position="107"/>
    </location>
</feature>
<organism evidence="13 14">
    <name type="scientific">Dissophora globulifera</name>
    <dbReference type="NCBI Taxonomy" id="979702"/>
    <lineage>
        <taxon>Eukaryota</taxon>
        <taxon>Fungi</taxon>
        <taxon>Fungi incertae sedis</taxon>
        <taxon>Mucoromycota</taxon>
        <taxon>Mortierellomycotina</taxon>
        <taxon>Mortierellomycetes</taxon>
        <taxon>Mortierellales</taxon>
        <taxon>Mortierellaceae</taxon>
        <taxon>Dissophora</taxon>
    </lineage>
</organism>
<gene>
    <name evidence="13" type="ORF">BGZ99_000006</name>
</gene>
<dbReference type="InterPro" id="IPR001969">
    <property type="entry name" value="Aspartic_peptidase_AS"/>
</dbReference>
<evidence type="ECO:0000313" key="14">
    <source>
        <dbReference type="Proteomes" id="UP000738325"/>
    </source>
</evidence>
<evidence type="ECO:0000259" key="12">
    <source>
        <dbReference type="PROSITE" id="PS51767"/>
    </source>
</evidence>
<dbReference type="PROSITE" id="PS00141">
    <property type="entry name" value="ASP_PROTEASE"/>
    <property type="match status" value="1"/>
</dbReference>
<dbReference type="AlphaFoldDB" id="A0A9P6RV88"/>
<accession>A0A9P6RV88</accession>
<evidence type="ECO:0000256" key="4">
    <source>
        <dbReference type="ARBA" id="ARBA00022670"/>
    </source>
</evidence>
<keyword evidence="5" id="KW-0732">Signal</keyword>
<reference evidence="13" key="1">
    <citation type="journal article" date="2020" name="Fungal Divers.">
        <title>Resolving the Mortierellaceae phylogeny through synthesis of multi-gene phylogenetics and phylogenomics.</title>
        <authorList>
            <person name="Vandepol N."/>
            <person name="Liber J."/>
            <person name="Desiro A."/>
            <person name="Na H."/>
            <person name="Kennedy M."/>
            <person name="Barry K."/>
            <person name="Grigoriev I.V."/>
            <person name="Miller A.N."/>
            <person name="O'Donnell K."/>
            <person name="Stajich J.E."/>
            <person name="Bonito G."/>
        </authorList>
    </citation>
    <scope>NUCLEOTIDE SEQUENCE</scope>
    <source>
        <strain evidence="13">REB-010B</strain>
    </source>
</reference>
<dbReference type="Pfam" id="PF00026">
    <property type="entry name" value="Asp"/>
    <property type="match status" value="1"/>
</dbReference>
<proteinExistence type="inferred from homology"/>
<evidence type="ECO:0000313" key="13">
    <source>
        <dbReference type="EMBL" id="KAG0330536.1"/>
    </source>
</evidence>
<evidence type="ECO:0000256" key="6">
    <source>
        <dbReference type="ARBA" id="ARBA00022750"/>
    </source>
</evidence>
<evidence type="ECO:0000256" key="10">
    <source>
        <dbReference type="PIRSR" id="PIRSR601461-2"/>
    </source>
</evidence>
<dbReference type="OrthoDB" id="2747330at2759"/>
<comment type="similarity">
    <text evidence="2 11">Belongs to the peptidase A1 family.</text>
</comment>
<evidence type="ECO:0000256" key="1">
    <source>
        <dbReference type="ARBA" id="ARBA00001130"/>
    </source>
</evidence>
<dbReference type="Gene3D" id="2.40.70.10">
    <property type="entry name" value="Acid Proteases"/>
    <property type="match status" value="2"/>
</dbReference>
<comment type="caution">
    <text evidence="13">The sequence shown here is derived from an EMBL/GenBank/DDBJ whole genome shotgun (WGS) entry which is preliminary data.</text>
</comment>